<dbReference type="InterPro" id="IPR044823">
    <property type="entry name" value="ASIL1/2-like"/>
</dbReference>
<keyword evidence="4" id="KW-1185">Reference proteome</keyword>
<evidence type="ECO:0000259" key="2">
    <source>
        <dbReference type="Pfam" id="PF13837"/>
    </source>
</evidence>
<accession>A0A9R0WCG3</accession>
<reference evidence="3 4" key="1">
    <citation type="submission" date="2017-09" db="EMBL/GenBank/DDBJ databases">
        <authorList>
            <consortium name="International Durum Wheat Genome Sequencing Consortium (IDWGSC)"/>
            <person name="Milanesi L."/>
        </authorList>
    </citation>
    <scope>NUCLEOTIDE SEQUENCE [LARGE SCALE GENOMIC DNA]</scope>
    <source>
        <strain evidence="4">cv. Svevo</strain>
    </source>
</reference>
<dbReference type="InterPro" id="IPR044822">
    <property type="entry name" value="Myb_DNA-bind_4"/>
</dbReference>
<gene>
    <name evidence="3" type="ORF">TRITD_4Bv1G119450</name>
</gene>
<organism evidence="3 4">
    <name type="scientific">Triticum turgidum subsp. durum</name>
    <name type="common">Durum wheat</name>
    <name type="synonym">Triticum durum</name>
    <dbReference type="NCBI Taxonomy" id="4567"/>
    <lineage>
        <taxon>Eukaryota</taxon>
        <taxon>Viridiplantae</taxon>
        <taxon>Streptophyta</taxon>
        <taxon>Embryophyta</taxon>
        <taxon>Tracheophyta</taxon>
        <taxon>Spermatophyta</taxon>
        <taxon>Magnoliopsida</taxon>
        <taxon>Liliopsida</taxon>
        <taxon>Poales</taxon>
        <taxon>Poaceae</taxon>
        <taxon>BOP clade</taxon>
        <taxon>Pooideae</taxon>
        <taxon>Triticodae</taxon>
        <taxon>Triticeae</taxon>
        <taxon>Triticinae</taxon>
        <taxon>Triticum</taxon>
    </lineage>
</organism>
<dbReference type="AlphaFoldDB" id="A0A9R0WCG3"/>
<proteinExistence type="predicted"/>
<dbReference type="OMA" id="VCCGCEL"/>
<dbReference type="Pfam" id="PF13837">
    <property type="entry name" value="Myb_DNA-bind_4"/>
    <property type="match status" value="1"/>
</dbReference>
<sequence length="250" mass="27614">MTSRKTGPGAGGRWSDGETSALLDAWGQIYLRRNRSSLRMDDWLTVCRAVNAHRGDLNRTLAQCRTRLCTLKQKYKVEVAKGLPALGSPHLARLRGFLADSKFSNGPPPGFDGKTPAAAVKMEEEEEKEEEEGEEEASGCVGGSAGRSEVPVKRQRHFSSLRDILERSGDPSLAKTPATVCCGCELVGGSATGVTKLVAEIRKVAEVHERVEMERHKFKKEMQILKMMELKDVRLEHKKVKENPKEADGK</sequence>
<name>A0A9R0WCG3_TRITD</name>
<feature type="region of interest" description="Disordered" evidence="1">
    <location>
        <begin position="103"/>
        <end position="152"/>
    </location>
</feature>
<evidence type="ECO:0000313" key="3">
    <source>
        <dbReference type="EMBL" id="VAI06678.1"/>
    </source>
</evidence>
<dbReference type="PANTHER" id="PTHR31307">
    <property type="entry name" value="TRIHELIX TRANSCRIPTION FACTOR ASIL2"/>
    <property type="match status" value="1"/>
</dbReference>
<dbReference type="GO" id="GO:0000976">
    <property type="term" value="F:transcription cis-regulatory region binding"/>
    <property type="evidence" value="ECO:0007669"/>
    <property type="project" value="TreeGrafter"/>
</dbReference>
<dbReference type="EMBL" id="LT934118">
    <property type="protein sequence ID" value="VAI06678.1"/>
    <property type="molecule type" value="Genomic_DNA"/>
</dbReference>
<dbReference type="PANTHER" id="PTHR31307:SF44">
    <property type="entry name" value="MYB_SANT-LIKE DNA-BINDING DOMAIN-CONTAINING PROTEIN"/>
    <property type="match status" value="1"/>
</dbReference>
<dbReference type="Proteomes" id="UP000324705">
    <property type="component" value="Chromosome 4B"/>
</dbReference>
<feature type="compositionally biased region" description="Acidic residues" evidence="1">
    <location>
        <begin position="123"/>
        <end position="137"/>
    </location>
</feature>
<protein>
    <recommendedName>
        <fullName evidence="2">Myb/SANT-like DNA-binding domain-containing protein</fullName>
    </recommendedName>
</protein>
<evidence type="ECO:0000313" key="4">
    <source>
        <dbReference type="Proteomes" id="UP000324705"/>
    </source>
</evidence>
<dbReference type="Gramene" id="TRITD4Bv1G119450.1">
    <property type="protein sequence ID" value="TRITD4Bv1G119450.1"/>
    <property type="gene ID" value="TRITD4Bv1G119450"/>
</dbReference>
<dbReference type="Gene3D" id="1.10.10.60">
    <property type="entry name" value="Homeodomain-like"/>
    <property type="match status" value="1"/>
</dbReference>
<dbReference type="GO" id="GO:0005634">
    <property type="term" value="C:nucleus"/>
    <property type="evidence" value="ECO:0007669"/>
    <property type="project" value="TreeGrafter"/>
</dbReference>
<evidence type="ECO:0000256" key="1">
    <source>
        <dbReference type="SAM" id="MobiDB-lite"/>
    </source>
</evidence>
<feature type="domain" description="Myb/SANT-like DNA-binding" evidence="2">
    <location>
        <begin position="13"/>
        <end position="79"/>
    </location>
</feature>